<dbReference type="Gene3D" id="3.30.200.20">
    <property type="entry name" value="Phosphorylase Kinase, domain 1"/>
    <property type="match status" value="1"/>
</dbReference>
<dbReference type="SUPFAM" id="SSF56112">
    <property type="entry name" value="Protein kinase-like (PK-like)"/>
    <property type="match status" value="1"/>
</dbReference>
<keyword evidence="12" id="KW-1133">Transmembrane helix</keyword>
<dbReference type="EMBL" id="JAAHFQ010000478">
    <property type="protein sequence ID" value="NER30055.1"/>
    <property type="molecule type" value="Genomic_DNA"/>
</dbReference>
<dbReference type="InterPro" id="IPR008271">
    <property type="entry name" value="Ser/Thr_kinase_AS"/>
</dbReference>
<dbReference type="SUPFAM" id="SSF48452">
    <property type="entry name" value="TPR-like"/>
    <property type="match status" value="1"/>
</dbReference>
<reference evidence="14" key="1">
    <citation type="submission" date="2019-11" db="EMBL/GenBank/DDBJ databases">
        <title>Genomic insights into an expanded diversity of filamentous marine cyanobacteria reveals the extraordinary biosynthetic potential of Moorea and Okeania.</title>
        <authorList>
            <person name="Ferreira Leao T."/>
            <person name="Wang M."/>
            <person name="Moss N."/>
            <person name="Da Silva R."/>
            <person name="Sanders J."/>
            <person name="Nurk S."/>
            <person name="Gurevich A."/>
            <person name="Humphrey G."/>
            <person name="Reher R."/>
            <person name="Zhu Q."/>
            <person name="Belda-Ferre P."/>
            <person name="Glukhov E."/>
            <person name="Rex R."/>
            <person name="Dorrestein P.C."/>
            <person name="Knight R."/>
            <person name="Pevzner P."/>
            <person name="Gerwick W.H."/>
            <person name="Gerwick L."/>
        </authorList>
    </citation>
    <scope>NUCLEOTIDE SEQUENCE</scope>
    <source>
        <strain evidence="14">SIO1C4</strain>
    </source>
</reference>
<dbReference type="InterPro" id="IPR017441">
    <property type="entry name" value="Protein_kinase_ATP_BS"/>
</dbReference>
<dbReference type="EC" id="2.7.11.1" evidence="1"/>
<comment type="catalytic activity">
    <reaction evidence="7">
        <text>L-threonyl-[protein] + ATP = O-phospho-L-threonyl-[protein] + ADP + H(+)</text>
        <dbReference type="Rhea" id="RHEA:46608"/>
        <dbReference type="Rhea" id="RHEA-COMP:11060"/>
        <dbReference type="Rhea" id="RHEA-COMP:11605"/>
        <dbReference type="ChEBI" id="CHEBI:15378"/>
        <dbReference type="ChEBI" id="CHEBI:30013"/>
        <dbReference type="ChEBI" id="CHEBI:30616"/>
        <dbReference type="ChEBI" id="CHEBI:61977"/>
        <dbReference type="ChEBI" id="CHEBI:456216"/>
        <dbReference type="EC" id="2.7.11.1"/>
    </reaction>
</comment>
<evidence type="ECO:0000256" key="9">
    <source>
        <dbReference type="PROSITE-ProRule" id="PRU00339"/>
    </source>
</evidence>
<keyword evidence="2" id="KW-0723">Serine/threonine-protein kinase</keyword>
<evidence type="ECO:0000313" key="14">
    <source>
        <dbReference type="EMBL" id="NER30055.1"/>
    </source>
</evidence>
<name>A0A6B3NGM8_9CYAN</name>
<dbReference type="Gene3D" id="1.25.40.10">
    <property type="entry name" value="Tetratricopeptide repeat domain"/>
    <property type="match status" value="2"/>
</dbReference>
<dbReference type="CDD" id="cd14014">
    <property type="entry name" value="STKc_PknB_like"/>
    <property type="match status" value="1"/>
</dbReference>
<dbReference type="InterPro" id="IPR019734">
    <property type="entry name" value="TPR_rpt"/>
</dbReference>
<dbReference type="Pfam" id="PF14559">
    <property type="entry name" value="TPR_19"/>
    <property type="match status" value="1"/>
</dbReference>
<evidence type="ECO:0000256" key="8">
    <source>
        <dbReference type="ARBA" id="ARBA00048679"/>
    </source>
</evidence>
<dbReference type="AlphaFoldDB" id="A0A6B3NGM8"/>
<dbReference type="PROSITE" id="PS50011">
    <property type="entry name" value="PROTEIN_KINASE_DOM"/>
    <property type="match status" value="1"/>
</dbReference>
<feature type="repeat" description="TPR" evidence="9">
    <location>
        <begin position="515"/>
        <end position="548"/>
    </location>
</feature>
<evidence type="ECO:0000256" key="11">
    <source>
        <dbReference type="SAM" id="MobiDB-lite"/>
    </source>
</evidence>
<evidence type="ECO:0000256" key="7">
    <source>
        <dbReference type="ARBA" id="ARBA00047899"/>
    </source>
</evidence>
<dbReference type="PROSITE" id="PS50005">
    <property type="entry name" value="TPR"/>
    <property type="match status" value="3"/>
</dbReference>
<evidence type="ECO:0000256" key="10">
    <source>
        <dbReference type="PROSITE-ProRule" id="PRU10141"/>
    </source>
</evidence>
<feature type="repeat" description="TPR" evidence="9">
    <location>
        <begin position="583"/>
        <end position="616"/>
    </location>
</feature>
<organism evidence="14">
    <name type="scientific">Symploca sp. SIO1C4</name>
    <dbReference type="NCBI Taxonomy" id="2607765"/>
    <lineage>
        <taxon>Bacteria</taxon>
        <taxon>Bacillati</taxon>
        <taxon>Cyanobacteriota</taxon>
        <taxon>Cyanophyceae</taxon>
        <taxon>Coleofasciculales</taxon>
        <taxon>Coleofasciculaceae</taxon>
        <taxon>Symploca</taxon>
    </lineage>
</organism>
<dbReference type="InterPro" id="IPR000719">
    <property type="entry name" value="Prot_kinase_dom"/>
</dbReference>
<feature type="compositionally biased region" description="Polar residues" evidence="11">
    <location>
        <begin position="430"/>
        <end position="442"/>
    </location>
</feature>
<dbReference type="PROSITE" id="PS50293">
    <property type="entry name" value="TPR_REGION"/>
    <property type="match status" value="1"/>
</dbReference>
<dbReference type="Gene3D" id="1.10.510.10">
    <property type="entry name" value="Transferase(Phosphotransferase) domain 1"/>
    <property type="match status" value="1"/>
</dbReference>
<comment type="caution">
    <text evidence="14">The sequence shown here is derived from an EMBL/GenBank/DDBJ whole genome shotgun (WGS) entry which is preliminary data.</text>
</comment>
<evidence type="ECO:0000256" key="3">
    <source>
        <dbReference type="ARBA" id="ARBA00022679"/>
    </source>
</evidence>
<feature type="repeat" description="TPR" evidence="9">
    <location>
        <begin position="549"/>
        <end position="582"/>
    </location>
</feature>
<dbReference type="PANTHER" id="PTHR24363">
    <property type="entry name" value="SERINE/THREONINE PROTEIN KINASE"/>
    <property type="match status" value="1"/>
</dbReference>
<dbReference type="PROSITE" id="PS00107">
    <property type="entry name" value="PROTEIN_KINASE_ATP"/>
    <property type="match status" value="1"/>
</dbReference>
<feature type="transmembrane region" description="Helical" evidence="12">
    <location>
        <begin position="352"/>
        <end position="377"/>
    </location>
</feature>
<dbReference type="GO" id="GO:0005524">
    <property type="term" value="F:ATP binding"/>
    <property type="evidence" value="ECO:0007669"/>
    <property type="project" value="UniProtKB-UniRule"/>
</dbReference>
<protein>
    <recommendedName>
        <fullName evidence="1">non-specific serine/threonine protein kinase</fullName>
        <ecNumber evidence="1">2.7.11.1</ecNumber>
    </recommendedName>
</protein>
<keyword evidence="3" id="KW-0808">Transferase</keyword>
<evidence type="ECO:0000256" key="1">
    <source>
        <dbReference type="ARBA" id="ARBA00012513"/>
    </source>
</evidence>
<evidence type="ECO:0000256" key="5">
    <source>
        <dbReference type="ARBA" id="ARBA00022777"/>
    </source>
</evidence>
<evidence type="ECO:0000256" key="12">
    <source>
        <dbReference type="SAM" id="Phobius"/>
    </source>
</evidence>
<keyword evidence="12" id="KW-0812">Transmembrane</keyword>
<feature type="binding site" evidence="10">
    <location>
        <position position="53"/>
    </location>
    <ligand>
        <name>ATP</name>
        <dbReference type="ChEBI" id="CHEBI:30616"/>
    </ligand>
</feature>
<keyword evidence="6 10" id="KW-0067">ATP-binding</keyword>
<dbReference type="GO" id="GO:0004674">
    <property type="term" value="F:protein serine/threonine kinase activity"/>
    <property type="evidence" value="ECO:0007669"/>
    <property type="project" value="UniProtKB-KW"/>
</dbReference>
<dbReference type="InterPro" id="IPR011990">
    <property type="entry name" value="TPR-like_helical_dom_sf"/>
</dbReference>
<keyword evidence="9" id="KW-0802">TPR repeat</keyword>
<comment type="catalytic activity">
    <reaction evidence="8">
        <text>L-seryl-[protein] + ATP = O-phospho-L-seryl-[protein] + ADP + H(+)</text>
        <dbReference type="Rhea" id="RHEA:17989"/>
        <dbReference type="Rhea" id="RHEA-COMP:9863"/>
        <dbReference type="Rhea" id="RHEA-COMP:11604"/>
        <dbReference type="ChEBI" id="CHEBI:15378"/>
        <dbReference type="ChEBI" id="CHEBI:29999"/>
        <dbReference type="ChEBI" id="CHEBI:30616"/>
        <dbReference type="ChEBI" id="CHEBI:83421"/>
        <dbReference type="ChEBI" id="CHEBI:456216"/>
        <dbReference type="EC" id="2.7.11.1"/>
    </reaction>
</comment>
<dbReference type="PANTHER" id="PTHR24363:SF0">
    <property type="entry name" value="SERINE_THREONINE KINASE LIKE DOMAIN CONTAINING 1"/>
    <property type="match status" value="1"/>
</dbReference>
<proteinExistence type="predicted"/>
<gene>
    <name evidence="14" type="ORF">F6J89_21150</name>
</gene>
<evidence type="ECO:0000256" key="2">
    <source>
        <dbReference type="ARBA" id="ARBA00022527"/>
    </source>
</evidence>
<dbReference type="Pfam" id="PF00069">
    <property type="entry name" value="Pkinase"/>
    <property type="match status" value="1"/>
</dbReference>
<keyword evidence="4 10" id="KW-0547">Nucleotide-binding</keyword>
<evidence type="ECO:0000256" key="4">
    <source>
        <dbReference type="ARBA" id="ARBA00022741"/>
    </source>
</evidence>
<feature type="region of interest" description="Disordered" evidence="11">
    <location>
        <begin position="417"/>
        <end position="442"/>
    </location>
</feature>
<keyword evidence="12" id="KW-0472">Membrane</keyword>
<evidence type="ECO:0000256" key="6">
    <source>
        <dbReference type="ARBA" id="ARBA00022840"/>
    </source>
</evidence>
<dbReference type="SMART" id="SM00220">
    <property type="entry name" value="S_TKc"/>
    <property type="match status" value="1"/>
</dbReference>
<dbReference type="Pfam" id="PF13432">
    <property type="entry name" value="TPR_16"/>
    <property type="match status" value="1"/>
</dbReference>
<evidence type="ECO:0000259" key="13">
    <source>
        <dbReference type="PROSITE" id="PS50011"/>
    </source>
</evidence>
<dbReference type="InterPro" id="IPR011009">
    <property type="entry name" value="Kinase-like_dom_sf"/>
</dbReference>
<accession>A0A6B3NGM8</accession>
<feature type="domain" description="Protein kinase" evidence="13">
    <location>
        <begin position="22"/>
        <end position="286"/>
    </location>
</feature>
<sequence>MTLNPLPLFEPTNQSPPLGGRYKIISQLGAGAFGQTFLAQDLHLPEHPQCVVKQLKPQVSDPKSLQTARRLFDTEAKVLYQLGHHDQIPLLLAHFEDNQEFYLAQELIEGEPLTKKLVENQPWSQNQVVTLLQDILQVLTFVHQKQVIHRDIKPSNLICRHQDSRIVLIDFGAVKQVSTQIANRNRGKTDLTIGIGTKGYMPNEQLAGNPQFSSDVYAVGIIGIHALTGVKPTDLDIDFETSEINWRNHAGQVDPELASILERMVLYDFRARYLTAEAALKALQRLTNSAVETGPIKPAAENRAFGNWQSASQSTTIQEPINQVKHWSKAAVPKAEPTPPVAKSKEYLNKRYVSIGSPIFTALVSVIGTFVITYMFMPRVIYETVFVPKVIYKTLEKIKIVPRNFVSEESTTLNVVEQSQSSADSKEQQKTQSSRINLQSTPSEPEVLQLLSQADSLREAQKYQEAVEAYQQVVSRQADMAQAHWGHCYSLNKLGLFTEAITACQQGLQLQPNYPEALSSQGYALAQQLRHKEALKNFDQALNLNGNLAEAWSNRGVTLLSLDRPSEAVVAFKAATKIEPNYVEAWANLGVALWRIERFDEAISSIEQALEIQPDHSQSIALRRQAKVKLGL</sequence>
<dbReference type="SMART" id="SM00028">
    <property type="entry name" value="TPR"/>
    <property type="match status" value="5"/>
</dbReference>
<dbReference type="PROSITE" id="PS00108">
    <property type="entry name" value="PROTEIN_KINASE_ST"/>
    <property type="match status" value="1"/>
</dbReference>
<keyword evidence="5" id="KW-0418">Kinase</keyword>